<dbReference type="AlphaFoldDB" id="A0A3M4KLY3"/>
<gene>
    <name evidence="1" type="ORF">ALQ07_01274</name>
</gene>
<name>A0A3M4KLY3_PSESF</name>
<reference evidence="1 2" key="1">
    <citation type="submission" date="2018-08" db="EMBL/GenBank/DDBJ databases">
        <title>Recombination of ecologically and evolutionarily significant loci maintains genetic cohesion in the Pseudomonas syringae species complex.</title>
        <authorList>
            <person name="Dillon M."/>
            <person name="Thakur S."/>
            <person name="Almeida R.N.D."/>
            <person name="Weir B.S."/>
            <person name="Guttman D.S."/>
        </authorList>
    </citation>
    <scope>NUCLEOTIDE SEQUENCE [LARGE SCALE GENOMIC DNA]</scope>
    <source>
        <strain evidence="1 2">ICMP 19074</strain>
    </source>
</reference>
<dbReference type="RefSeq" id="WP_017700237.1">
    <property type="nucleotide sequence ID" value="NZ_RBRB01000262.1"/>
</dbReference>
<dbReference type="Proteomes" id="UP000273140">
    <property type="component" value="Unassembled WGS sequence"/>
</dbReference>
<evidence type="ECO:0000313" key="1">
    <source>
        <dbReference type="EMBL" id="RMQ30113.1"/>
    </source>
</evidence>
<sequence length="242" mass="28725">MNKIIALWAHPRSRSTVLERVFIERKDFQVFHEPFAHMAFGPESTIPSDEWDEQLPRTYQDIKDTLLDARQRGHVFHKDMCYHCEDELKNDAQFLLQHTNIFLIREPIDSILSHHSIFPDMPLEAIGHKAMYEVFCAVTKLTGAVPYVINADDLANNPEHVIRKLCDYLNIEFFSESLSWQPECPQQWKTWRNWHVAAEQSAHIIKPIEKEADMAHFNQVPKLRAFYDFHRPYYERMNAFRQ</sequence>
<comment type="caution">
    <text evidence="1">The sequence shown here is derived from an EMBL/GenBank/DDBJ whole genome shotgun (WGS) entry which is preliminary data.</text>
</comment>
<dbReference type="Pfam" id="PF19798">
    <property type="entry name" value="Sulfotransfer_5"/>
    <property type="match status" value="1"/>
</dbReference>
<protein>
    <recommendedName>
        <fullName evidence="3">Sulfotransferase family protein</fullName>
    </recommendedName>
</protein>
<dbReference type="Gene3D" id="3.40.50.300">
    <property type="entry name" value="P-loop containing nucleotide triphosphate hydrolases"/>
    <property type="match status" value="1"/>
</dbReference>
<dbReference type="InterPro" id="IPR053226">
    <property type="entry name" value="Pyrrolopyrazine_biosynth_F"/>
</dbReference>
<dbReference type="PANTHER" id="PTHR48419:SF1">
    <property type="entry name" value="SULFOTRANSFERASE DOMAIN-CONTAINING PROTEIN"/>
    <property type="match status" value="1"/>
</dbReference>
<proteinExistence type="predicted"/>
<dbReference type="EMBL" id="RBRB01000262">
    <property type="protein sequence ID" value="RMQ30113.1"/>
    <property type="molecule type" value="Genomic_DNA"/>
</dbReference>
<accession>A0A3M4KLY3</accession>
<dbReference type="SUPFAM" id="SSF52540">
    <property type="entry name" value="P-loop containing nucleoside triphosphate hydrolases"/>
    <property type="match status" value="1"/>
</dbReference>
<evidence type="ECO:0008006" key="3">
    <source>
        <dbReference type="Google" id="ProtNLM"/>
    </source>
</evidence>
<organism evidence="1 2">
    <name type="scientific">Pseudomonas syringae pv. actinidiae</name>
    <dbReference type="NCBI Taxonomy" id="103796"/>
    <lineage>
        <taxon>Bacteria</taxon>
        <taxon>Pseudomonadati</taxon>
        <taxon>Pseudomonadota</taxon>
        <taxon>Gammaproteobacteria</taxon>
        <taxon>Pseudomonadales</taxon>
        <taxon>Pseudomonadaceae</taxon>
        <taxon>Pseudomonas</taxon>
        <taxon>Pseudomonas syringae</taxon>
    </lineage>
</organism>
<evidence type="ECO:0000313" key="2">
    <source>
        <dbReference type="Proteomes" id="UP000273140"/>
    </source>
</evidence>
<dbReference type="PANTHER" id="PTHR48419">
    <property type="entry name" value="SULFOTRANSFERASE DOMAIN-CONTAINING PROTEIN"/>
    <property type="match status" value="1"/>
</dbReference>
<dbReference type="InterPro" id="IPR027417">
    <property type="entry name" value="P-loop_NTPase"/>
</dbReference>